<dbReference type="EMBL" id="HACA01033657">
    <property type="protein sequence ID" value="CDW51018.1"/>
    <property type="molecule type" value="Transcribed_RNA"/>
</dbReference>
<dbReference type="AlphaFoldDB" id="A0A0K2VKM6"/>
<accession>A0A0K2VKM6</accession>
<sequence>MVNPHETLQSASLTLEYLINELIATN</sequence>
<protein>
    <submittedName>
        <fullName evidence="1">Uncharacterized protein</fullName>
    </submittedName>
</protein>
<name>A0A0K2VKM6_LEPSM</name>
<reference evidence="1" key="1">
    <citation type="submission" date="2014-05" db="EMBL/GenBank/DDBJ databases">
        <authorList>
            <person name="Chronopoulou M."/>
        </authorList>
    </citation>
    <scope>NUCLEOTIDE SEQUENCE</scope>
    <source>
        <tissue evidence="1">Whole organism</tissue>
    </source>
</reference>
<organism evidence="1">
    <name type="scientific">Lepeophtheirus salmonis</name>
    <name type="common">Salmon louse</name>
    <name type="synonym">Caligus salmonis</name>
    <dbReference type="NCBI Taxonomy" id="72036"/>
    <lineage>
        <taxon>Eukaryota</taxon>
        <taxon>Metazoa</taxon>
        <taxon>Ecdysozoa</taxon>
        <taxon>Arthropoda</taxon>
        <taxon>Crustacea</taxon>
        <taxon>Multicrustacea</taxon>
        <taxon>Hexanauplia</taxon>
        <taxon>Copepoda</taxon>
        <taxon>Siphonostomatoida</taxon>
        <taxon>Caligidae</taxon>
        <taxon>Lepeophtheirus</taxon>
    </lineage>
</organism>
<evidence type="ECO:0000313" key="1">
    <source>
        <dbReference type="EMBL" id="CDW51018.1"/>
    </source>
</evidence>
<proteinExistence type="predicted"/>